<dbReference type="InterPro" id="IPR054470">
    <property type="entry name" value="FIMAH_dom"/>
</dbReference>
<dbReference type="SUPFAM" id="SSF49785">
    <property type="entry name" value="Galactose-binding domain-like"/>
    <property type="match status" value="1"/>
</dbReference>
<feature type="compositionally biased region" description="Basic and acidic residues" evidence="2">
    <location>
        <begin position="1933"/>
        <end position="1949"/>
    </location>
</feature>
<organism evidence="6 7">
    <name type="scientific">Micromonospora rosaria</name>
    <dbReference type="NCBI Taxonomy" id="47874"/>
    <lineage>
        <taxon>Bacteria</taxon>
        <taxon>Bacillati</taxon>
        <taxon>Actinomycetota</taxon>
        <taxon>Actinomycetes</taxon>
        <taxon>Micromonosporales</taxon>
        <taxon>Micromonosporaceae</taxon>
        <taxon>Micromonospora</taxon>
    </lineage>
</organism>
<dbReference type="PROSITE" id="PS50093">
    <property type="entry name" value="PKD"/>
    <property type="match status" value="2"/>
</dbReference>
<dbReference type="PROSITE" id="PS51175">
    <property type="entry name" value="CBM6"/>
    <property type="match status" value="1"/>
</dbReference>
<feature type="domain" description="PKD" evidence="4">
    <location>
        <begin position="1080"/>
        <end position="1168"/>
    </location>
</feature>
<dbReference type="GO" id="GO:0030246">
    <property type="term" value="F:carbohydrate binding"/>
    <property type="evidence" value="ECO:0007669"/>
    <property type="project" value="InterPro"/>
</dbReference>
<reference evidence="6 7" key="1">
    <citation type="submission" date="2016-01" db="EMBL/GenBank/DDBJ databases">
        <title>Whole genome sequence and analysis of Micromonospora rosaria DSM 803, which can produce antibacterial substance rosamicin.</title>
        <authorList>
            <person name="Yang H."/>
            <person name="He X."/>
            <person name="Zhu D."/>
        </authorList>
    </citation>
    <scope>NUCLEOTIDE SEQUENCE [LARGE SCALE GENOMIC DNA]</scope>
    <source>
        <strain evidence="6 7">DSM 803</strain>
    </source>
</reference>
<dbReference type="InterPro" id="IPR058094">
    <property type="entry name" value="Ig-like_OmpL47-like"/>
</dbReference>
<dbReference type="InterPro" id="IPR022038">
    <property type="entry name" value="Ig-like_bact"/>
</dbReference>
<name>A0A136PZ31_9ACTN</name>
<dbReference type="InterPro" id="IPR041542">
    <property type="entry name" value="GH43_C2"/>
</dbReference>
<dbReference type="Proteomes" id="UP000070620">
    <property type="component" value="Unassembled WGS sequence"/>
</dbReference>
<gene>
    <name evidence="6" type="ORF">AWW66_02420</name>
</gene>
<dbReference type="SUPFAM" id="SSF49899">
    <property type="entry name" value="Concanavalin A-like lectins/glucanases"/>
    <property type="match status" value="2"/>
</dbReference>
<feature type="region of interest" description="Disordered" evidence="2">
    <location>
        <begin position="484"/>
        <end position="503"/>
    </location>
</feature>
<dbReference type="CDD" id="cd00146">
    <property type="entry name" value="PKD"/>
    <property type="match status" value="2"/>
</dbReference>
<dbReference type="InterPro" id="IPR005084">
    <property type="entry name" value="CBM6"/>
</dbReference>
<feature type="domain" description="CBM6" evidence="5">
    <location>
        <begin position="930"/>
        <end position="1070"/>
    </location>
</feature>
<dbReference type="GO" id="GO:0005975">
    <property type="term" value="P:carbohydrate metabolic process"/>
    <property type="evidence" value="ECO:0007669"/>
    <property type="project" value="UniProtKB-ARBA"/>
</dbReference>
<dbReference type="Pfam" id="PF12245">
    <property type="entry name" value="Big_3_2"/>
    <property type="match status" value="1"/>
</dbReference>
<evidence type="ECO:0000313" key="7">
    <source>
        <dbReference type="Proteomes" id="UP000070620"/>
    </source>
</evidence>
<dbReference type="SUPFAM" id="SSF49299">
    <property type="entry name" value="PKD domain"/>
    <property type="match status" value="2"/>
</dbReference>
<dbReference type="Gene3D" id="3.30.1920.20">
    <property type="match status" value="1"/>
</dbReference>
<dbReference type="Pfam" id="PF18911">
    <property type="entry name" value="PKD_4"/>
    <property type="match status" value="2"/>
</dbReference>
<dbReference type="Pfam" id="PF07995">
    <property type="entry name" value="GSDH"/>
    <property type="match status" value="1"/>
</dbReference>
<dbReference type="InterPro" id="IPR035986">
    <property type="entry name" value="PKD_dom_sf"/>
</dbReference>
<feature type="chain" id="PRO_5007478485" evidence="3">
    <location>
        <begin position="35"/>
        <end position="1957"/>
    </location>
</feature>
<dbReference type="FunFam" id="2.60.40.10:FF:000270">
    <property type="entry name" value="Cell surface protein"/>
    <property type="match status" value="1"/>
</dbReference>
<dbReference type="PANTHER" id="PTHR40469:SF2">
    <property type="entry name" value="GALACTOSE-BINDING DOMAIN-LIKE SUPERFAMILY PROTEIN"/>
    <property type="match status" value="1"/>
</dbReference>
<protein>
    <submittedName>
        <fullName evidence="6">PKD domain-containing protein</fullName>
    </submittedName>
</protein>
<keyword evidence="7" id="KW-1185">Reference proteome</keyword>
<dbReference type="InterPro" id="IPR011042">
    <property type="entry name" value="6-blade_b-propeller_TolB-like"/>
</dbReference>
<dbReference type="SMART" id="SM00606">
    <property type="entry name" value="CBD_IV"/>
    <property type="match status" value="1"/>
</dbReference>
<dbReference type="Gene3D" id="3.40.50.880">
    <property type="match status" value="1"/>
</dbReference>
<dbReference type="Gene3D" id="2.60.120.260">
    <property type="entry name" value="Galactose-binding domain-like"/>
    <property type="match status" value="1"/>
</dbReference>
<feature type="region of interest" description="Disordered" evidence="2">
    <location>
        <begin position="448"/>
        <end position="472"/>
    </location>
</feature>
<dbReference type="Gene3D" id="2.60.40.10">
    <property type="entry name" value="Immunoglobulins"/>
    <property type="match status" value="3"/>
</dbReference>
<dbReference type="InterPro" id="IPR011041">
    <property type="entry name" value="Quinoprot_gluc/sorb_DH_b-prop"/>
</dbReference>
<dbReference type="InterPro" id="IPR029010">
    <property type="entry name" value="ThuA-like"/>
</dbReference>
<dbReference type="OrthoDB" id="159306at2"/>
<dbReference type="InterPro" id="IPR013320">
    <property type="entry name" value="ConA-like_dom_sf"/>
</dbReference>
<dbReference type="Pfam" id="PF06283">
    <property type="entry name" value="ThuA"/>
    <property type="match status" value="1"/>
</dbReference>
<comment type="caution">
    <text evidence="6">The sequence shown here is derived from an EMBL/GenBank/DDBJ whole genome shotgun (WGS) entry which is preliminary data.</text>
</comment>
<feature type="region of interest" description="Disordered" evidence="2">
    <location>
        <begin position="947"/>
        <end position="967"/>
    </location>
</feature>
<dbReference type="SUPFAM" id="SSF50952">
    <property type="entry name" value="Soluble quinoprotein glucose dehydrogenase"/>
    <property type="match status" value="1"/>
</dbReference>
<dbReference type="InterPro" id="IPR022409">
    <property type="entry name" value="PKD/Chitinase_dom"/>
</dbReference>
<dbReference type="Pfam" id="PF03422">
    <property type="entry name" value="CBM_6"/>
    <property type="match status" value="1"/>
</dbReference>
<feature type="domain" description="PKD" evidence="4">
    <location>
        <begin position="736"/>
        <end position="817"/>
    </location>
</feature>
<dbReference type="SUPFAM" id="SSF52317">
    <property type="entry name" value="Class I glutamine amidotransferase-like"/>
    <property type="match status" value="1"/>
</dbReference>
<dbReference type="InterPro" id="IPR013783">
    <property type="entry name" value="Ig-like_fold"/>
</dbReference>
<dbReference type="RefSeq" id="WP_067359637.1">
    <property type="nucleotide sequence ID" value="NZ_JBIUBN010000001.1"/>
</dbReference>
<keyword evidence="1 3" id="KW-0732">Signal</keyword>
<dbReference type="Gene3D" id="2.60.120.200">
    <property type="match status" value="2"/>
</dbReference>
<dbReference type="PANTHER" id="PTHR40469">
    <property type="entry name" value="SECRETED GLYCOSYL HYDROLASE"/>
    <property type="match status" value="1"/>
</dbReference>
<dbReference type="InterPro" id="IPR008979">
    <property type="entry name" value="Galactose-bd-like_sf"/>
</dbReference>
<evidence type="ECO:0000259" key="4">
    <source>
        <dbReference type="PROSITE" id="PS50093"/>
    </source>
</evidence>
<dbReference type="InterPro" id="IPR000601">
    <property type="entry name" value="PKD_dom"/>
</dbReference>
<dbReference type="NCBIfam" id="NF047446">
    <property type="entry name" value="barrel_OmpL47"/>
    <property type="match status" value="2"/>
</dbReference>
<dbReference type="InterPro" id="IPR029062">
    <property type="entry name" value="Class_I_gatase-like"/>
</dbReference>
<evidence type="ECO:0000256" key="1">
    <source>
        <dbReference type="ARBA" id="ARBA00022729"/>
    </source>
</evidence>
<dbReference type="Gene3D" id="2.120.10.30">
    <property type="entry name" value="TolB, C-terminal domain"/>
    <property type="match status" value="1"/>
</dbReference>
<feature type="region of interest" description="Disordered" evidence="2">
    <location>
        <begin position="1929"/>
        <end position="1957"/>
    </location>
</feature>
<evidence type="ECO:0000256" key="2">
    <source>
        <dbReference type="SAM" id="MobiDB-lite"/>
    </source>
</evidence>
<dbReference type="CDD" id="cd04084">
    <property type="entry name" value="CBM6_xylanase-like"/>
    <property type="match status" value="1"/>
</dbReference>
<accession>A0A136PZ31</accession>
<dbReference type="Pfam" id="PF17851">
    <property type="entry name" value="GH43_C2"/>
    <property type="match status" value="2"/>
</dbReference>
<feature type="compositionally biased region" description="Basic and acidic residues" evidence="2">
    <location>
        <begin position="453"/>
        <end position="464"/>
    </location>
</feature>
<sequence length="1957" mass="207136">MSLSRRIRPPRGALPAALITLTLTTTMIGAPAQAAPTTAPTAALAQAAPAALAQPAPKPAPAPAARTAAAEPYSILVFSKTAGFRHGSIPAGITAIQQLGAANGFTVDTTEDGAAFTDANLAKYKAVVWLSTTGDVLDAGQQAAFERYIQGGGGYAGVHAASDTEYSWEWYGKLVGAYFANHPANQTATVKVEDHAHDSTEHLPERWERYDEWYNFRSNPRSQVHVLASLDETSYNPGAGAMGHDHPIAWCQEYDGGRAWYTGGGHTNESFAEPEFLEHLLGGIQTAAGVVDSDCAASQTSSFEKVTLDSNTSNPMELDVAPDGRVFYIERDGRVQIVKPDTGNTVTAIDLDVFTGNEDGLIGIRLDPDFATNNWVYLYYAPNGGGPRNYLSRFTVSGDSIDLASEKVVLEVTTQRNTCCHAGGTMAFDSAGNLYLATGDNTNPFESSAFTPIDERPGRQDYDAQRTSGNTNDLRGKVLRIHPEDDGTYTIPEGNLFPPGTEKTRPEIYGMGFRNPFRMGIDPATDTLYVADYGPDAGSANPNRGPEGLVEWNIVDRPGNYGWPYCTGTNQAYNDYQFPSGPSGAKFDCAAPINNSPNNTGLTTLPPAIPATVDYGYGGNPRFPEIGGGGAPMGGPVYRYDADSTSDRKWPKYYDGKAIFGEWNQSKMYTMQVTKDGKSLVDINQMLTGMSFIRPMDFEFGPDGALYLIEWGSGFGGNNDNSGVYRIDYVAGDRAPIAQASADPTSGAAPLTVTFSSEGSRDPDGGALTYAWTFGDGNSSTEANPTHTYAEAGNYNAQLTVTNVKGRTAVANVPVTVGNTAPTVTIEFPPDGGFFTWGDQVKYTIKVTDPEDGEIDCTKVNLQVLLGHDEHAHPLDQLTGCTGTVQTQLAAGHGEEANVFTVLEATYTDKGGVGGAEPLTGRALEILQPKRKQAEYYTATGRVAGSVGGGDPGVGKETTGDTAGGGQNIGWIEDGDWWSVQPASLTGIDAIRFRVAAQGSGGRLEVRAGAADGALITSVDVPGTGGWQTYTDVTAQVPADADAGGTLYFVARSPAGATSSLFNVNWMDFLGKGVTDNTPPTVTATATPTSGTAPLTVAFAGTATDPEDDTPFTYAWDFGDGGTADTLNAEHTYTAPGTFTATLTVTDKRGAKGYATVQVKVDAPTTSCFGVRSDDFSGTELDRQRWQTVVRENQSYAVAGGVLRLPTGVGDLYGNRNDATNLVLQPVPAGAWQATTKVTVPVTADYQQAGLILYGDDDNYAKVDLLFGGNKKVEFIRETAGSPRNEGADATAAPAGDTIHLRLTSDGTNLTAAFSADGQTFTPVGRSAALAGITNPQIGLFALNGGTTAPVVNAEFDWFQFTPDTPAEPVAPSDEFTGNALDKCRWNAIVREDATAYRVTDGALRIDVPNGDIYGTDNTGPTNFVLQNAPSGDWTVETKVDGSLLNEQYQQAGLLVYADDDNYLKFDYIVDNSPGQPVTRRLEFRSEVGGAVQNPQPNVENLTGSVWHLRLARTGDTYTASYSADGEDWTSLGELTSTAVGATPKVGLFTLGANQTARKTASFDYFRLTTGQVDGTAPVTTAEVAGTPVDGWHTAATTVTLTATDEAGGSGVARTEYQLGGATAWTAYTAPVEITGDGEHELRFRSTDEAGNVEETKSVTVRIDTTAPVSTAAFAPANDEGWHDGTVPVVLTSTDAGSGVKLLEWSLGGGDWTPYTGPIEISGDGQHELLYRATDSAGNVETLKSAVVRIDGTKPTLLVSGIADGQLYGDSQDVRITWQAVDPTSGIQSVVGTLNGQPYASGTLQAMYELPLGLHELTVTATDKAGNKTTSTVRFFVTTSFRDMQNLIDRFTSTGRLSNVAHRKLTNKLTAVRTSEAAGNDKRAVQQLTAFRALAADAELVTETEIREVLVRDADAMIVRLGGEASKAGVKANDGKKVDGTGRLDDDPTRIAPSGQL</sequence>
<dbReference type="InterPro" id="IPR012938">
    <property type="entry name" value="Glc/Sorbosone_DH"/>
</dbReference>
<evidence type="ECO:0000256" key="3">
    <source>
        <dbReference type="SAM" id="SignalP"/>
    </source>
</evidence>
<dbReference type="Pfam" id="PF22888">
    <property type="entry name" value="FIMAH"/>
    <property type="match status" value="1"/>
</dbReference>
<dbReference type="InterPro" id="IPR006584">
    <property type="entry name" value="Cellulose-bd_IV"/>
</dbReference>
<feature type="signal peptide" evidence="3">
    <location>
        <begin position="1"/>
        <end position="34"/>
    </location>
</feature>
<proteinExistence type="predicted"/>
<evidence type="ECO:0000259" key="5">
    <source>
        <dbReference type="PROSITE" id="PS51175"/>
    </source>
</evidence>
<dbReference type="EMBL" id="LRQV01000004">
    <property type="protein sequence ID" value="KXK63623.1"/>
    <property type="molecule type" value="Genomic_DNA"/>
</dbReference>
<dbReference type="SMART" id="SM00089">
    <property type="entry name" value="PKD"/>
    <property type="match status" value="2"/>
</dbReference>
<evidence type="ECO:0000313" key="6">
    <source>
        <dbReference type="EMBL" id="KXK63623.1"/>
    </source>
</evidence>